<evidence type="ECO:0000313" key="2">
    <source>
        <dbReference type="EMBL" id="AWO97352.1"/>
    </source>
</evidence>
<reference evidence="2 3" key="1">
    <citation type="submission" date="2017-12" db="EMBL/GenBank/DDBJ databases">
        <title>Integrating genomic resources of turbot (Scophthalmus maximus) in depth evaluation of genetic and physical mapping variation across individuals.</title>
        <authorList>
            <person name="Martinez P."/>
        </authorList>
    </citation>
    <scope>NUCLEOTIDE SEQUENCE [LARGE SCALE GENOMIC DNA]</scope>
</reference>
<feature type="compositionally biased region" description="Polar residues" evidence="1">
    <location>
        <begin position="201"/>
        <end position="213"/>
    </location>
</feature>
<protein>
    <submittedName>
        <fullName evidence="2">Putative zinc finger protein 638-like</fullName>
    </submittedName>
</protein>
<dbReference type="Proteomes" id="UP000246464">
    <property type="component" value="Chromosome 2"/>
</dbReference>
<dbReference type="AlphaFoldDB" id="A0A2U9B099"/>
<evidence type="ECO:0000313" key="3">
    <source>
        <dbReference type="Proteomes" id="UP000246464"/>
    </source>
</evidence>
<sequence length="213" mass="23470">MLEENKAGSSRQLRSPDTCGQPRESKTNGRTRNVAAGKTINTIHPARRTQVHIHRSRFYSEALALTLKAALPKPEVSTGTSTAARAVAGESNFLVVNGPRKRLRVRRVSKSERHNTNSTRGTKQQDECNNVVRAGTFVPKSIFTLQLDRGALSPSPGPLTSPLFGRLTGSSLLIGQQHCVSQRHYDNLQKHYQKLQDKPSRSSTQYSQGVVSD</sequence>
<feature type="region of interest" description="Disordered" evidence="1">
    <location>
        <begin position="192"/>
        <end position="213"/>
    </location>
</feature>
<organism evidence="2 3">
    <name type="scientific">Scophthalmus maximus</name>
    <name type="common">Turbot</name>
    <name type="synonym">Psetta maxima</name>
    <dbReference type="NCBI Taxonomy" id="52904"/>
    <lineage>
        <taxon>Eukaryota</taxon>
        <taxon>Metazoa</taxon>
        <taxon>Chordata</taxon>
        <taxon>Craniata</taxon>
        <taxon>Vertebrata</taxon>
        <taxon>Euteleostomi</taxon>
        <taxon>Actinopterygii</taxon>
        <taxon>Neopterygii</taxon>
        <taxon>Teleostei</taxon>
        <taxon>Neoteleostei</taxon>
        <taxon>Acanthomorphata</taxon>
        <taxon>Carangaria</taxon>
        <taxon>Pleuronectiformes</taxon>
        <taxon>Pleuronectoidei</taxon>
        <taxon>Scophthalmidae</taxon>
        <taxon>Scophthalmus</taxon>
    </lineage>
</organism>
<dbReference type="EMBL" id="CP026244">
    <property type="protein sequence ID" value="AWO97352.1"/>
    <property type="molecule type" value="Genomic_DNA"/>
</dbReference>
<feature type="region of interest" description="Disordered" evidence="1">
    <location>
        <begin position="1"/>
        <end position="35"/>
    </location>
</feature>
<gene>
    <name evidence="2" type="ORF">SMAX5B_007090</name>
</gene>
<evidence type="ECO:0000256" key="1">
    <source>
        <dbReference type="SAM" id="MobiDB-lite"/>
    </source>
</evidence>
<proteinExistence type="predicted"/>
<accession>A0A2U9B099</accession>
<keyword evidence="3" id="KW-1185">Reference proteome</keyword>
<name>A0A2U9B099_SCOMX</name>